<feature type="transmembrane region" description="Helical" evidence="5">
    <location>
        <begin position="420"/>
        <end position="444"/>
    </location>
</feature>
<dbReference type="InterPro" id="IPR051533">
    <property type="entry name" value="WaaL-like"/>
</dbReference>
<evidence type="ECO:0000256" key="4">
    <source>
        <dbReference type="ARBA" id="ARBA00023136"/>
    </source>
</evidence>
<feature type="transmembrane region" description="Helical" evidence="5">
    <location>
        <begin position="531"/>
        <end position="555"/>
    </location>
</feature>
<dbReference type="SUPFAM" id="SSF48452">
    <property type="entry name" value="TPR-like"/>
    <property type="match status" value="1"/>
</dbReference>
<feature type="transmembrane region" description="Helical" evidence="5">
    <location>
        <begin position="148"/>
        <end position="166"/>
    </location>
</feature>
<keyword evidence="3 5" id="KW-1133">Transmembrane helix</keyword>
<gene>
    <name evidence="7" type="ORF">Pan241w_13630</name>
</gene>
<feature type="transmembrane region" description="Helical" evidence="5">
    <location>
        <begin position="273"/>
        <end position="292"/>
    </location>
</feature>
<feature type="transmembrane region" description="Helical" evidence="5">
    <location>
        <begin position="92"/>
        <end position="112"/>
    </location>
</feature>
<proteinExistence type="predicted"/>
<dbReference type="EMBL" id="CP036269">
    <property type="protein sequence ID" value="QDT41303.1"/>
    <property type="molecule type" value="Genomic_DNA"/>
</dbReference>
<accession>A0A517RBS9</accession>
<dbReference type="Gene3D" id="1.25.40.10">
    <property type="entry name" value="Tetratricopeptide repeat domain"/>
    <property type="match status" value="1"/>
</dbReference>
<dbReference type="GO" id="GO:0016020">
    <property type="term" value="C:membrane"/>
    <property type="evidence" value="ECO:0007669"/>
    <property type="project" value="UniProtKB-SubCell"/>
</dbReference>
<feature type="transmembrane region" description="Helical" evidence="5">
    <location>
        <begin position="231"/>
        <end position="252"/>
    </location>
</feature>
<evidence type="ECO:0000313" key="7">
    <source>
        <dbReference type="EMBL" id="QDT41303.1"/>
    </source>
</evidence>
<feature type="domain" description="O-antigen ligase-related" evidence="6">
    <location>
        <begin position="282"/>
        <end position="432"/>
    </location>
</feature>
<feature type="transmembrane region" description="Helical" evidence="5">
    <location>
        <begin position="496"/>
        <end position="519"/>
    </location>
</feature>
<feature type="transmembrane region" description="Helical" evidence="5">
    <location>
        <begin position="598"/>
        <end position="616"/>
    </location>
</feature>
<evidence type="ECO:0000313" key="8">
    <source>
        <dbReference type="Proteomes" id="UP000317171"/>
    </source>
</evidence>
<dbReference type="InterPro" id="IPR007016">
    <property type="entry name" value="O-antigen_ligase-rel_domated"/>
</dbReference>
<feature type="transmembrane region" description="Helical" evidence="5">
    <location>
        <begin position="118"/>
        <end position="136"/>
    </location>
</feature>
<dbReference type="AlphaFoldDB" id="A0A517RBS9"/>
<dbReference type="RefSeq" id="WP_145212683.1">
    <property type="nucleotide sequence ID" value="NZ_CP036269.1"/>
</dbReference>
<dbReference type="GO" id="GO:0016740">
    <property type="term" value="F:transferase activity"/>
    <property type="evidence" value="ECO:0007669"/>
    <property type="project" value="UniProtKB-KW"/>
</dbReference>
<evidence type="ECO:0000259" key="6">
    <source>
        <dbReference type="Pfam" id="PF04932"/>
    </source>
</evidence>
<dbReference type="InterPro" id="IPR011990">
    <property type="entry name" value="TPR-like_helical_dom_sf"/>
</dbReference>
<evidence type="ECO:0000256" key="1">
    <source>
        <dbReference type="ARBA" id="ARBA00004141"/>
    </source>
</evidence>
<evidence type="ECO:0000256" key="5">
    <source>
        <dbReference type="SAM" id="Phobius"/>
    </source>
</evidence>
<name>A0A517RBS9_9PLAN</name>
<feature type="transmembrane region" description="Helical" evidence="5">
    <location>
        <begin position="334"/>
        <end position="355"/>
    </location>
</feature>
<protein>
    <submittedName>
        <fullName evidence="7">MraY-like glycosyltransferase</fullName>
    </submittedName>
</protein>
<dbReference type="Proteomes" id="UP000317171">
    <property type="component" value="Chromosome"/>
</dbReference>
<evidence type="ECO:0000256" key="3">
    <source>
        <dbReference type="ARBA" id="ARBA00022989"/>
    </source>
</evidence>
<dbReference type="Pfam" id="PF04932">
    <property type="entry name" value="Wzy_C"/>
    <property type="match status" value="1"/>
</dbReference>
<comment type="subcellular location">
    <subcellularLocation>
        <location evidence="1">Membrane</location>
        <topology evidence="1">Multi-pass membrane protein</topology>
    </subcellularLocation>
</comment>
<dbReference type="PANTHER" id="PTHR37422:SF13">
    <property type="entry name" value="LIPOPOLYSACCHARIDE BIOSYNTHESIS PROTEIN PA4999-RELATED"/>
    <property type="match status" value="1"/>
</dbReference>
<feature type="transmembrane region" description="Helical" evidence="5">
    <location>
        <begin position="61"/>
        <end position="80"/>
    </location>
</feature>
<dbReference type="KEGG" id="gaz:Pan241w_13630"/>
<dbReference type="PANTHER" id="PTHR37422">
    <property type="entry name" value="TEICHURONIC ACID BIOSYNTHESIS PROTEIN TUAE"/>
    <property type="match status" value="1"/>
</dbReference>
<sequence>MSKRRKQNRSQSTQATSTSAAPAFGRLSGLLNGIQLFLIGTLITARYFLPAESAPQGETLAITFGWFILAILFCGTLLTERTRVFRADRYDLGVWLLVLGQVISTLVMIYTAEGQQRAALNMMWEWVGLGLTFSLTRRLIATTSLRTTLLQGFLTTIVLLSIYGIWQHHWMYDQLAQEYLSVRQQYDAADSPAERARFQQQLNSMGVPADSLTGSGQKLFEQRLLDSSEPLGMFALANTFAGLLAVGFLITFAQTIPVLFSKTANAASKSDRFKSWILVLPTILIGYCLILTKSRTAWVGVMGGLVSLALLKLIQKRQGTKEQRALWKKQALKWGIGGMIVVLGFFLLATFSGGFDRAVLTEAPKSLQYRLEYWTGTWDVIQENPLWGTGPGNFRNHYLKHKLPGSSEEISDPHNMFLDVWANAGLIAFAGLLAILALAAYRWLIKPLPVSENTELNTSAPHLHFSPDQILLLLGFVLSFPLLWGEQLFLQSIDEIRLWLFCLGWLVIFFTLNVGWQALHESDWKNSAASFVPLALASAFVALCIHLLGAGGIAMPAVTQTWLLLLAFAFPVTTPLKVSEKNETTSNHSVPALPFKTIHLKTASFIFCLLITFFFIRSSFAPTIERKNLVREGEQVLLRGNSARIAQRYFQQASQADPLSPAPWQALAELEFRQGAENRDAFEQGVKLSQAAIQRDPKNPLNYFQLGQHFYQQYQTSQKQEDLDGALENLKQAVSGYPHNARYRAAYAEALFAARQTRKSHEQAERAVELDEANRRAQHVDKYLNDETLSRMKEIINVTQTNQN</sequence>
<keyword evidence="2 5" id="KW-0812">Transmembrane</keyword>
<organism evidence="7 8">
    <name type="scientific">Gimesia alba</name>
    <dbReference type="NCBI Taxonomy" id="2527973"/>
    <lineage>
        <taxon>Bacteria</taxon>
        <taxon>Pseudomonadati</taxon>
        <taxon>Planctomycetota</taxon>
        <taxon>Planctomycetia</taxon>
        <taxon>Planctomycetales</taxon>
        <taxon>Planctomycetaceae</taxon>
        <taxon>Gimesia</taxon>
    </lineage>
</organism>
<keyword evidence="8" id="KW-1185">Reference proteome</keyword>
<keyword evidence="7" id="KW-0808">Transferase</keyword>
<evidence type="ECO:0000256" key="2">
    <source>
        <dbReference type="ARBA" id="ARBA00022692"/>
    </source>
</evidence>
<reference evidence="7 8" key="1">
    <citation type="submission" date="2019-02" db="EMBL/GenBank/DDBJ databases">
        <title>Deep-cultivation of Planctomycetes and their phenomic and genomic characterization uncovers novel biology.</title>
        <authorList>
            <person name="Wiegand S."/>
            <person name="Jogler M."/>
            <person name="Boedeker C."/>
            <person name="Pinto D."/>
            <person name="Vollmers J."/>
            <person name="Rivas-Marin E."/>
            <person name="Kohn T."/>
            <person name="Peeters S.H."/>
            <person name="Heuer A."/>
            <person name="Rast P."/>
            <person name="Oberbeckmann S."/>
            <person name="Bunk B."/>
            <person name="Jeske O."/>
            <person name="Meyerdierks A."/>
            <person name="Storesund J.E."/>
            <person name="Kallscheuer N."/>
            <person name="Luecker S."/>
            <person name="Lage O.M."/>
            <person name="Pohl T."/>
            <person name="Merkel B.J."/>
            <person name="Hornburger P."/>
            <person name="Mueller R.-W."/>
            <person name="Bruemmer F."/>
            <person name="Labrenz M."/>
            <person name="Spormann A.M."/>
            <person name="Op den Camp H."/>
            <person name="Overmann J."/>
            <person name="Amann R."/>
            <person name="Jetten M.S.M."/>
            <person name="Mascher T."/>
            <person name="Medema M.H."/>
            <person name="Devos D.P."/>
            <person name="Kaster A.-K."/>
            <person name="Ovreas L."/>
            <person name="Rohde M."/>
            <person name="Galperin M.Y."/>
            <person name="Jogler C."/>
        </authorList>
    </citation>
    <scope>NUCLEOTIDE SEQUENCE [LARGE SCALE GENOMIC DNA]</scope>
    <source>
        <strain evidence="7 8">Pan241w</strain>
    </source>
</reference>
<keyword evidence="4 5" id="KW-0472">Membrane</keyword>
<feature type="transmembrane region" description="Helical" evidence="5">
    <location>
        <begin position="29"/>
        <end position="49"/>
    </location>
</feature>
<feature type="transmembrane region" description="Helical" evidence="5">
    <location>
        <begin position="561"/>
        <end position="578"/>
    </location>
</feature>
<feature type="transmembrane region" description="Helical" evidence="5">
    <location>
        <begin position="298"/>
        <end position="314"/>
    </location>
</feature>
<dbReference type="OrthoDB" id="274640at2"/>